<gene>
    <name evidence="2" type="ORF">HaLaN_07987</name>
</gene>
<comment type="caution">
    <text evidence="2">The sequence shown here is derived from an EMBL/GenBank/DDBJ whole genome shotgun (WGS) entry which is preliminary data.</text>
</comment>
<proteinExistence type="predicted"/>
<evidence type="ECO:0000313" key="2">
    <source>
        <dbReference type="EMBL" id="GFH12327.1"/>
    </source>
</evidence>
<dbReference type="EMBL" id="BLLF01000491">
    <property type="protein sequence ID" value="GFH12327.1"/>
    <property type="molecule type" value="Genomic_DNA"/>
</dbReference>
<feature type="region of interest" description="Disordered" evidence="1">
    <location>
        <begin position="38"/>
        <end position="60"/>
    </location>
</feature>
<reference evidence="2 3" key="1">
    <citation type="submission" date="2020-02" db="EMBL/GenBank/DDBJ databases">
        <title>Draft genome sequence of Haematococcus lacustris strain NIES-144.</title>
        <authorList>
            <person name="Morimoto D."/>
            <person name="Nakagawa S."/>
            <person name="Yoshida T."/>
            <person name="Sawayama S."/>
        </authorList>
    </citation>
    <scope>NUCLEOTIDE SEQUENCE [LARGE SCALE GENOMIC DNA]</scope>
    <source>
        <strain evidence="2 3">NIES-144</strain>
    </source>
</reference>
<organism evidence="2 3">
    <name type="scientific">Haematococcus lacustris</name>
    <name type="common">Green alga</name>
    <name type="synonym">Haematococcus pluvialis</name>
    <dbReference type="NCBI Taxonomy" id="44745"/>
    <lineage>
        <taxon>Eukaryota</taxon>
        <taxon>Viridiplantae</taxon>
        <taxon>Chlorophyta</taxon>
        <taxon>core chlorophytes</taxon>
        <taxon>Chlorophyceae</taxon>
        <taxon>CS clade</taxon>
        <taxon>Chlamydomonadales</taxon>
        <taxon>Haematococcaceae</taxon>
        <taxon>Haematococcus</taxon>
    </lineage>
</organism>
<keyword evidence="3" id="KW-1185">Reference proteome</keyword>
<dbReference type="AlphaFoldDB" id="A0A699YPV0"/>
<feature type="compositionally biased region" description="Acidic residues" evidence="1">
    <location>
        <begin position="38"/>
        <end position="51"/>
    </location>
</feature>
<name>A0A699YPV0_HAELA</name>
<sequence>MPYSRSILVSTCTSRLLNGSAASNTSAYLEVFNTDDICDEDEGEESDDDIAEQVNSDTRP</sequence>
<protein>
    <submittedName>
        <fullName evidence="2">Uncharacterized protein</fullName>
    </submittedName>
</protein>
<evidence type="ECO:0000313" key="3">
    <source>
        <dbReference type="Proteomes" id="UP000485058"/>
    </source>
</evidence>
<accession>A0A699YPV0</accession>
<evidence type="ECO:0000256" key="1">
    <source>
        <dbReference type="SAM" id="MobiDB-lite"/>
    </source>
</evidence>
<dbReference type="Proteomes" id="UP000485058">
    <property type="component" value="Unassembled WGS sequence"/>
</dbReference>